<evidence type="ECO:0000313" key="1">
    <source>
        <dbReference type="EMBL" id="GFT08050.1"/>
    </source>
</evidence>
<reference evidence="1" key="1">
    <citation type="submission" date="2020-08" db="EMBL/GenBank/DDBJ databases">
        <title>Multicomponent nature underlies the extraordinary mechanical properties of spider dragline silk.</title>
        <authorList>
            <person name="Kono N."/>
            <person name="Nakamura H."/>
            <person name="Mori M."/>
            <person name="Yoshida Y."/>
            <person name="Ohtoshi R."/>
            <person name="Malay A.D."/>
            <person name="Moran D.A.P."/>
            <person name="Tomita M."/>
            <person name="Numata K."/>
            <person name="Arakawa K."/>
        </authorList>
    </citation>
    <scope>NUCLEOTIDE SEQUENCE</scope>
</reference>
<dbReference type="OrthoDB" id="8051507at2759"/>
<name>A0A8X6NDR8_NEPPI</name>
<dbReference type="Proteomes" id="UP000887013">
    <property type="component" value="Unassembled WGS sequence"/>
</dbReference>
<proteinExistence type="predicted"/>
<accession>A0A8X6NDR8</accession>
<dbReference type="EMBL" id="BMAW01103208">
    <property type="protein sequence ID" value="GFT08050.1"/>
    <property type="molecule type" value="Genomic_DNA"/>
</dbReference>
<organism evidence="1 2">
    <name type="scientific">Nephila pilipes</name>
    <name type="common">Giant wood spider</name>
    <name type="synonym">Nephila maculata</name>
    <dbReference type="NCBI Taxonomy" id="299642"/>
    <lineage>
        <taxon>Eukaryota</taxon>
        <taxon>Metazoa</taxon>
        <taxon>Ecdysozoa</taxon>
        <taxon>Arthropoda</taxon>
        <taxon>Chelicerata</taxon>
        <taxon>Arachnida</taxon>
        <taxon>Araneae</taxon>
        <taxon>Araneomorphae</taxon>
        <taxon>Entelegynae</taxon>
        <taxon>Araneoidea</taxon>
        <taxon>Nephilidae</taxon>
        <taxon>Nephila</taxon>
    </lineage>
</organism>
<dbReference type="AlphaFoldDB" id="A0A8X6NDR8"/>
<protein>
    <submittedName>
        <fullName evidence="1">Retrovirus-related Pol polyprotein from transposon 412</fullName>
    </submittedName>
</protein>
<keyword evidence="2" id="KW-1185">Reference proteome</keyword>
<evidence type="ECO:0000313" key="2">
    <source>
        <dbReference type="Proteomes" id="UP000887013"/>
    </source>
</evidence>
<comment type="caution">
    <text evidence="1">The sequence shown here is derived from an EMBL/GenBank/DDBJ whole genome shotgun (WGS) entry which is preliminary data.</text>
</comment>
<gene>
    <name evidence="1" type="primary">POL_321</name>
    <name evidence="1" type="ORF">NPIL_187451</name>
</gene>
<sequence>MLYGRRPTSTLSILKDFWTKGIPVPIGQLKSVKNYLNDLKIKLQLAAEQADDKVVVLAPDSTHKMYGRWTSCTIVEKRRAHSYLVQMRDNSVKHIHTNKIRKLNIQTNNTGVIYETDIDFGDIENTSVTKHTPTKETYIKKHLISSRLNSD</sequence>